<sequence length="86" mass="9514">MFSRSAQISGQRQAAIDGQSMADHIKRMAIRQVAGVALHDVPIWMRGLGVFSVGVVYATGDHAIFLRQQFFHHSQSDTFTINQAAK</sequence>
<organism evidence="1 2">
    <name type="scientific">Hahella chejuensis (strain KCTC 2396)</name>
    <dbReference type="NCBI Taxonomy" id="349521"/>
    <lineage>
        <taxon>Bacteria</taxon>
        <taxon>Pseudomonadati</taxon>
        <taxon>Pseudomonadota</taxon>
        <taxon>Gammaproteobacteria</taxon>
        <taxon>Oceanospirillales</taxon>
        <taxon>Hahellaceae</taxon>
        <taxon>Hahella</taxon>
    </lineage>
</organism>
<dbReference type="AlphaFoldDB" id="Q2S775"/>
<protein>
    <submittedName>
        <fullName evidence="1">Uncharacterized protein</fullName>
    </submittedName>
</protein>
<dbReference type="HOGENOM" id="CLU_2493570_0_0_6"/>
<keyword evidence="2" id="KW-1185">Reference proteome</keyword>
<dbReference type="Proteomes" id="UP000000238">
    <property type="component" value="Chromosome"/>
</dbReference>
<dbReference type="EMBL" id="CP000155">
    <property type="protein sequence ID" value="ABC33499.1"/>
    <property type="molecule type" value="Genomic_DNA"/>
</dbReference>
<evidence type="ECO:0000313" key="1">
    <source>
        <dbReference type="EMBL" id="ABC33499.1"/>
    </source>
</evidence>
<accession>Q2S775</accession>
<reference evidence="1 2" key="1">
    <citation type="journal article" date="2005" name="Nucleic Acids Res.">
        <title>Genomic blueprint of Hahella chejuensis, a marine microbe producing an algicidal agent.</title>
        <authorList>
            <person name="Jeong H."/>
            <person name="Yim J.H."/>
            <person name="Lee C."/>
            <person name="Choi S.-H."/>
            <person name="Park Y.K."/>
            <person name="Yoon S.H."/>
            <person name="Hur C.-G."/>
            <person name="Kang H.-Y."/>
            <person name="Kim D."/>
            <person name="Lee H.H."/>
            <person name="Park K.H."/>
            <person name="Park S.-H."/>
            <person name="Park H.-S."/>
            <person name="Lee H.K."/>
            <person name="Oh T.K."/>
            <person name="Kim J.F."/>
        </authorList>
    </citation>
    <scope>NUCLEOTIDE SEQUENCE [LARGE SCALE GENOMIC DNA]</scope>
    <source>
        <strain evidence="1 2">KCTC 2396</strain>
    </source>
</reference>
<gene>
    <name evidence="1" type="ordered locus">HCH_06882</name>
</gene>
<name>Q2S775_HAHCH</name>
<proteinExistence type="predicted"/>
<evidence type="ECO:0000313" key="2">
    <source>
        <dbReference type="Proteomes" id="UP000000238"/>
    </source>
</evidence>
<dbReference type="KEGG" id="hch:HCH_06882"/>